<dbReference type="Gene3D" id="3.90.180.10">
    <property type="entry name" value="Medium-chain alcohol dehydrogenases, catalytic domain"/>
    <property type="match status" value="2"/>
</dbReference>
<dbReference type="InterPro" id="IPR041694">
    <property type="entry name" value="ADH_N_2"/>
</dbReference>
<feature type="domain" description="Enoyl reductase (ER)" evidence="2">
    <location>
        <begin position="18"/>
        <end position="300"/>
    </location>
</feature>
<dbReference type="EMBL" id="CAJMWZ010002915">
    <property type="protein sequence ID" value="CAE6465732.1"/>
    <property type="molecule type" value="Genomic_DNA"/>
</dbReference>
<accession>A0A8H3BV15</accession>
<dbReference type="FunFam" id="3.40.50.720:FF:000121">
    <property type="entry name" value="Prostaglandin reductase 2"/>
    <property type="match status" value="2"/>
</dbReference>
<protein>
    <recommendedName>
        <fullName evidence="2">Enoyl reductase (ER) domain-containing protein</fullName>
    </recommendedName>
</protein>
<name>A0A8H3BV15_9AGAM</name>
<dbReference type="Proteomes" id="UP000663850">
    <property type="component" value="Unassembled WGS sequence"/>
</dbReference>
<gene>
    <name evidence="3" type="ORF">RDB_LOCUS56069</name>
</gene>
<evidence type="ECO:0000259" key="2">
    <source>
        <dbReference type="SMART" id="SM00829"/>
    </source>
</evidence>
<dbReference type="SUPFAM" id="SSF50129">
    <property type="entry name" value="GroES-like"/>
    <property type="match status" value="2"/>
</dbReference>
<dbReference type="InterPro" id="IPR045010">
    <property type="entry name" value="MDR_fam"/>
</dbReference>
<dbReference type="InterPro" id="IPR036291">
    <property type="entry name" value="NAD(P)-bd_dom_sf"/>
</dbReference>
<dbReference type="InterPro" id="IPR013149">
    <property type="entry name" value="ADH-like_C"/>
</dbReference>
<dbReference type="CDD" id="cd05288">
    <property type="entry name" value="PGDH"/>
    <property type="match status" value="2"/>
</dbReference>
<dbReference type="Pfam" id="PF16884">
    <property type="entry name" value="ADH_N_2"/>
    <property type="match status" value="1"/>
</dbReference>
<dbReference type="GO" id="GO:0016628">
    <property type="term" value="F:oxidoreductase activity, acting on the CH-CH group of donors, NAD or NADP as acceptor"/>
    <property type="evidence" value="ECO:0007669"/>
    <property type="project" value="InterPro"/>
</dbReference>
<organism evidence="3 4">
    <name type="scientific">Rhizoctonia solani</name>
    <dbReference type="NCBI Taxonomy" id="456999"/>
    <lineage>
        <taxon>Eukaryota</taxon>
        <taxon>Fungi</taxon>
        <taxon>Dikarya</taxon>
        <taxon>Basidiomycota</taxon>
        <taxon>Agaricomycotina</taxon>
        <taxon>Agaricomycetes</taxon>
        <taxon>Cantharellales</taxon>
        <taxon>Ceratobasidiaceae</taxon>
        <taxon>Rhizoctonia</taxon>
    </lineage>
</organism>
<evidence type="ECO:0000256" key="1">
    <source>
        <dbReference type="ARBA" id="ARBA00023002"/>
    </source>
</evidence>
<dbReference type="InterPro" id="IPR020843">
    <property type="entry name" value="ER"/>
</dbReference>
<dbReference type="PANTHER" id="PTHR43205:SF42">
    <property type="entry name" value="ALCOHOL DEHYDROGENASE, ZINC-CONTAINING (AFU_ORTHOLOGUE AFUA_7G04530)"/>
    <property type="match status" value="1"/>
</dbReference>
<dbReference type="Gene3D" id="3.40.50.720">
    <property type="entry name" value="NAD(P)-binding Rossmann-like Domain"/>
    <property type="match status" value="2"/>
</dbReference>
<evidence type="ECO:0000313" key="4">
    <source>
        <dbReference type="Proteomes" id="UP000663850"/>
    </source>
</evidence>
<dbReference type="SMART" id="SM00829">
    <property type="entry name" value="PKS_ER"/>
    <property type="match status" value="1"/>
</dbReference>
<dbReference type="SUPFAM" id="SSF51735">
    <property type="entry name" value="NAD(P)-binding Rossmann-fold domains"/>
    <property type="match status" value="2"/>
</dbReference>
<keyword evidence="1" id="KW-0560">Oxidoreductase</keyword>
<sequence length="557" mass="59808">MPAPTKSARVFLAERPQGHISDKTFKSETAALPTPNADQVIVRVDYVSLDPAMRGWLNDTRSYVPPVQIGETMRAGAIGTIVQGNNQLKEGDIVQGTLGWAEYIVVSAKHLRKLSPPEGTTAIDYIGPLGMTGMTAYFGLLDVGKIKAGDTLVVSGAAGATGSLVCQIGKLMGAKVIALASASKCAYLVNELGVDAALDYKSPTFAKDFRDTVGYLDVFFDNVGGEILDLALTRLKKNARIVLCGAISAYNSAGRPEGIKNYLTLISQRARIEGFIVFDYQDRFAEGEAEMAKWIKEGKLKRSQLKEGDVVQGTLGWADYIVVPSKGLRKLSPPEGSTAIDYLGPLGMTGMTAYFGLLDVGKIKAGDTLVVSGAAGATGSLVCQIGKLKGAKVIALASASKCAYLVNELGVDAALDYKSPTFAKDFRDTVGYLDVFFDNVGGEILDLALTRLKKNARIVLCGAISAYNSAGQPEGIKNYLTLISQRARIEGFIVFDYQDRYAEGEAEMAKWIKEGKLKRRYQIEEGLEQCPQHLGLLFSGGNTGKLLVKISKDAAKY</sequence>
<dbReference type="InterPro" id="IPR011032">
    <property type="entry name" value="GroES-like_sf"/>
</dbReference>
<proteinExistence type="predicted"/>
<evidence type="ECO:0000313" key="3">
    <source>
        <dbReference type="EMBL" id="CAE6465732.1"/>
    </source>
</evidence>
<dbReference type="PANTHER" id="PTHR43205">
    <property type="entry name" value="PROSTAGLANDIN REDUCTASE"/>
    <property type="match status" value="1"/>
</dbReference>
<dbReference type="Pfam" id="PF00107">
    <property type="entry name" value="ADH_zinc_N"/>
    <property type="match status" value="2"/>
</dbReference>
<comment type="caution">
    <text evidence="3">The sequence shown here is derived from an EMBL/GenBank/DDBJ whole genome shotgun (WGS) entry which is preliminary data.</text>
</comment>
<reference evidence="3" key="1">
    <citation type="submission" date="2021-01" db="EMBL/GenBank/DDBJ databases">
        <authorList>
            <person name="Kaushik A."/>
        </authorList>
    </citation>
    <scope>NUCLEOTIDE SEQUENCE</scope>
    <source>
        <strain evidence="3">Type strain: AG8-Rh-89/</strain>
    </source>
</reference>
<dbReference type="AlphaFoldDB" id="A0A8H3BV15"/>